<name>A0A1F8E8T8_9BACT</name>
<dbReference type="Proteomes" id="UP000177594">
    <property type="component" value="Unassembled WGS sequence"/>
</dbReference>
<protein>
    <submittedName>
        <fullName evidence="1">Uncharacterized protein</fullName>
    </submittedName>
</protein>
<dbReference type="AlphaFoldDB" id="A0A1F8E8T8"/>
<comment type="caution">
    <text evidence="1">The sequence shown here is derived from an EMBL/GenBank/DDBJ whole genome shotgun (WGS) entry which is preliminary data.</text>
</comment>
<organism evidence="1 2">
    <name type="scientific">Candidatus Yanofskybacteria bacterium RIFCSPHIGHO2_01_FULL_39_8b</name>
    <dbReference type="NCBI Taxonomy" id="1802659"/>
    <lineage>
        <taxon>Bacteria</taxon>
        <taxon>Candidatus Yanofskyibacteriota</taxon>
    </lineage>
</organism>
<proteinExistence type="predicted"/>
<accession>A0A1F8E8T8</accession>
<dbReference type="EMBL" id="MGIZ01000056">
    <property type="protein sequence ID" value="OGM97233.1"/>
    <property type="molecule type" value="Genomic_DNA"/>
</dbReference>
<evidence type="ECO:0000313" key="1">
    <source>
        <dbReference type="EMBL" id="OGM97233.1"/>
    </source>
</evidence>
<reference evidence="1 2" key="1">
    <citation type="journal article" date="2016" name="Nat. Commun.">
        <title>Thousands of microbial genomes shed light on interconnected biogeochemical processes in an aquifer system.</title>
        <authorList>
            <person name="Anantharaman K."/>
            <person name="Brown C.T."/>
            <person name="Hug L.A."/>
            <person name="Sharon I."/>
            <person name="Castelle C.J."/>
            <person name="Probst A.J."/>
            <person name="Thomas B.C."/>
            <person name="Singh A."/>
            <person name="Wilkins M.J."/>
            <person name="Karaoz U."/>
            <person name="Brodie E.L."/>
            <person name="Williams K.H."/>
            <person name="Hubbard S.S."/>
            <person name="Banfield J.F."/>
        </authorList>
    </citation>
    <scope>NUCLEOTIDE SEQUENCE [LARGE SCALE GENOMIC DNA]</scope>
</reference>
<dbReference type="InterPro" id="IPR029052">
    <property type="entry name" value="Metallo-depent_PP-like"/>
</dbReference>
<evidence type="ECO:0000313" key="2">
    <source>
        <dbReference type="Proteomes" id="UP000177594"/>
    </source>
</evidence>
<dbReference type="SUPFAM" id="SSF56300">
    <property type="entry name" value="Metallo-dependent phosphatases"/>
    <property type="match status" value="1"/>
</dbReference>
<dbReference type="Gene3D" id="3.60.21.10">
    <property type="match status" value="1"/>
</dbReference>
<gene>
    <name evidence="1" type="ORF">A2817_02435</name>
</gene>
<sequence>MKSKKPISPRQKILDILKDHPAKVGELERGLNKSRKTIESTILFLQKRGHQILWDEGSRRYHLKQGLRTKFEPIAKDVLYTDKVVRKMGISETHIGGRHSQPHFVVLCVVCLRNREFGKIDLVCHYGDVHNGLKHQDYNRGENILNTVDLQVKAANEVMGLFENIPVFIKSGDHDDWQMTAVGTNMVKNLVNGLNLKKQVAGQKPSFSYISPDNGDQIQFNGFVFEFKHITTAQSRGLTTKPQYMFEDRLGDFVKALREEDARDKGIHLNMLSQPDHIGFGNWHREISFFHGGTAMDLYPGFQASTGWEKSMGIVHKFGAKIITLGKDKFGNVFRYDVRYLDFSDEIVNITKSDLETALMSFALKTFYDYKKKLLNVSDKK</sequence>